<evidence type="ECO:0000313" key="2">
    <source>
        <dbReference type="EMBL" id="BAH93548.1"/>
    </source>
</evidence>
<gene>
    <name evidence="2" type="ordered locus">Os06g0515400</name>
    <name evidence="1" type="ORF">OSJNBa0085C03.11</name>
</gene>
<dbReference type="AlphaFoldDB" id="A0A0P0WX76"/>
<reference evidence="2" key="7">
    <citation type="submission" date="2012-08" db="EMBL/GenBank/DDBJ databases">
        <title>Oryza sativa nipponbare(GA3) genomic DNA, chromosome 6.</title>
        <authorList>
            <consortium name="IRGSP(International Rice Genome Sequencing Project)"/>
        </authorList>
    </citation>
    <scope>NUCLEOTIDE SEQUENCE</scope>
</reference>
<proteinExistence type="predicted"/>
<dbReference type="Proteomes" id="UP000000763">
    <property type="component" value="Chromosome 6"/>
</dbReference>
<dbReference type="EMBL" id="AP005773">
    <property type="protein sequence ID" value="BAD62133.1"/>
    <property type="molecule type" value="Genomic_DNA"/>
</dbReference>
<reference evidence="2" key="3">
    <citation type="journal article" date="2006" name="Nucleic Acids Res.">
        <title>The Rice Annotation Project Database (RAP-DB): hub for Oryza sativa ssp. japonica genome information.</title>
        <authorList>
            <person name="Ohyanagi H."/>
            <person name="Tanaka T."/>
            <person name="Sakai H."/>
            <person name="Shigemoto Y."/>
            <person name="Yamaguchi K."/>
            <person name="Habara T."/>
            <person name="Fujii Y."/>
            <person name="Antonio B.A."/>
            <person name="Nagamura Y."/>
            <person name="Imanishi T."/>
            <person name="Ikeo K."/>
            <person name="Itoh T."/>
            <person name="Gojobori T."/>
            <person name="Sasaki T."/>
        </authorList>
    </citation>
    <scope>NUCLEOTIDE SEQUENCE</scope>
</reference>
<evidence type="ECO:0000313" key="1">
    <source>
        <dbReference type="EMBL" id="BAD62133.1"/>
    </source>
</evidence>
<dbReference type="EMBL" id="AP008212">
    <property type="protein sequence ID" value="BAH93548.1"/>
    <property type="molecule type" value="Genomic_DNA"/>
</dbReference>
<reference evidence="2" key="5">
    <citation type="journal article" date="2008" name="Nucleic Acids Res.">
        <title>The Rice Annotation Project Database (RAP-DB): 2008 update.</title>
        <authorList>
            <consortium name="The Rice Annotation Project (RAP)"/>
            <person name="Tanaka T."/>
            <person name="Antonio B.A."/>
            <person name="Kikuchi S."/>
            <person name="Matsumoto T."/>
            <person name="Nagamura Y."/>
            <person name="Numa H."/>
            <person name="Sakai H."/>
            <person name="Wu J."/>
            <person name="Itoh T."/>
            <person name="Sasaki T."/>
            <person name="Aono R."/>
            <person name="Fujii Y."/>
            <person name="Habara T."/>
            <person name="Harada E."/>
            <person name="Kanno M."/>
            <person name="Kawahara Y."/>
            <person name="Kawashima H."/>
            <person name="Kubooka H."/>
            <person name="Matsuya A."/>
            <person name="Nakaoka H."/>
            <person name="Saichi N."/>
            <person name="Sanbonmatsu R."/>
            <person name="Sato Y."/>
            <person name="Shinso Y."/>
            <person name="Suzuki M."/>
            <person name="Takeda J."/>
            <person name="Tanino M."/>
            <person name="Todokoro F."/>
            <person name="Yamaguchi K."/>
            <person name="Yamamoto N."/>
            <person name="Yamasaki C."/>
            <person name="Imanishi T."/>
            <person name="Okido T."/>
            <person name="Tada M."/>
            <person name="Ikeo K."/>
            <person name="Tateno Y."/>
            <person name="Gojobori T."/>
            <person name="Lin Y.C."/>
            <person name="Wei F.J."/>
            <person name="Hsing Y.I."/>
            <person name="Zhao Q."/>
            <person name="Han B."/>
            <person name="Kramer M.R."/>
            <person name="McCombie R.W."/>
            <person name="Lonsdale D."/>
            <person name="O'Donovan C.C."/>
            <person name="Whitfield E.J."/>
            <person name="Apweiler R."/>
            <person name="Koyanagi K.O."/>
            <person name="Khurana J.P."/>
            <person name="Raghuvanshi S."/>
            <person name="Singh N.K."/>
            <person name="Tyagi A.K."/>
            <person name="Haberer G."/>
            <person name="Fujisawa M."/>
            <person name="Hosokawa S."/>
            <person name="Ito Y."/>
            <person name="Ikawa H."/>
            <person name="Shibata M."/>
            <person name="Yamamoto M."/>
            <person name="Bruskiewich R.M."/>
            <person name="Hoen D.R."/>
            <person name="Bureau TE."/>
            <person name="Namiki N."/>
            <person name="Ohyanagi H."/>
            <person name="Sakai Y."/>
            <person name="Nobushima S."/>
            <person name="Sakata K."/>
            <person name="Barrero R.A."/>
            <person name="Sato Y."/>
            <person name="Souvorov A."/>
            <person name="Smith-White B."/>
            <person name="Tatusova T."/>
            <person name="An S."/>
            <person name="An G."/>
            <person name="OOta S."/>
            <person name="Fuks G."/>
            <person name="Messing J."/>
            <person name="Christie K.R."/>
            <person name="Lieberherr D."/>
            <person name="Kim H."/>
            <person name="Zuccolo A."/>
            <person name="Wing R.A."/>
            <person name="Nobuta K."/>
            <person name="Green P.J."/>
            <person name="Lu C."/>
            <person name="Meyers BC."/>
            <person name="Chaparro C."/>
            <person name="Piegu B."/>
            <person name="Panaud O."/>
            <person name="Echeverria M."/>
        </authorList>
    </citation>
    <scope>NUCLEOTIDE SEQUENCE</scope>
</reference>
<protein>
    <submittedName>
        <fullName evidence="2">Os06g0515400 protein</fullName>
    </submittedName>
</protein>
<reference evidence="2 3" key="2">
    <citation type="journal article" date="2005" name="Nature">
        <title>The map-based sequence of the rice genome.</title>
        <authorList>
            <consortium name="International rice genome sequencing project (IRGSP)"/>
            <person name="Matsumoto T."/>
            <person name="Wu J."/>
            <person name="Kanamori H."/>
            <person name="Katayose Y."/>
            <person name="Fujisawa M."/>
            <person name="Namiki N."/>
            <person name="Mizuno H."/>
            <person name="Yamamoto K."/>
            <person name="Antonio B.A."/>
            <person name="Baba T."/>
            <person name="Sakata K."/>
            <person name="Nagamura Y."/>
            <person name="Aoki H."/>
            <person name="Arikawa K."/>
            <person name="Arita K."/>
            <person name="Bito T."/>
            <person name="Chiden Y."/>
            <person name="Fujitsuka N."/>
            <person name="Fukunaka R."/>
            <person name="Hamada M."/>
            <person name="Harada C."/>
            <person name="Hayashi A."/>
            <person name="Hijishita S."/>
            <person name="Honda M."/>
            <person name="Hosokawa S."/>
            <person name="Ichikawa Y."/>
            <person name="Idonuma A."/>
            <person name="Iijima M."/>
            <person name="Ikeda M."/>
            <person name="Ikeno M."/>
            <person name="Ito K."/>
            <person name="Ito S."/>
            <person name="Ito T."/>
            <person name="Ito Y."/>
            <person name="Ito Y."/>
            <person name="Iwabuchi A."/>
            <person name="Kamiya K."/>
            <person name="Karasawa W."/>
            <person name="Kurita K."/>
            <person name="Katagiri S."/>
            <person name="Kikuta A."/>
            <person name="Kobayashi H."/>
            <person name="Kobayashi N."/>
            <person name="Machita K."/>
            <person name="Maehara T."/>
            <person name="Masukawa M."/>
            <person name="Mizubayashi T."/>
            <person name="Mukai Y."/>
            <person name="Nagasaki H."/>
            <person name="Nagata Y."/>
            <person name="Naito S."/>
            <person name="Nakashima M."/>
            <person name="Nakama Y."/>
            <person name="Nakamichi Y."/>
            <person name="Nakamura M."/>
            <person name="Meguro A."/>
            <person name="Negishi M."/>
            <person name="Ohta I."/>
            <person name="Ohta T."/>
            <person name="Okamoto M."/>
            <person name="Ono N."/>
            <person name="Saji S."/>
            <person name="Sakaguchi M."/>
            <person name="Sakai K."/>
            <person name="Shibata M."/>
            <person name="Shimokawa T."/>
            <person name="Song J."/>
            <person name="Takazaki Y."/>
            <person name="Terasawa K."/>
            <person name="Tsugane M."/>
            <person name="Tsuji K."/>
            <person name="Ueda S."/>
            <person name="Waki K."/>
            <person name="Yamagata H."/>
            <person name="Yamamoto M."/>
            <person name="Yamamoto S."/>
            <person name="Yamane H."/>
            <person name="Yoshiki S."/>
            <person name="Yoshihara R."/>
            <person name="Yukawa K."/>
            <person name="Zhong H."/>
            <person name="Yano M."/>
            <person name="Yuan Q."/>
            <person name="Ouyang S."/>
            <person name="Liu J."/>
            <person name="Jones K.M."/>
            <person name="Gansberger K."/>
            <person name="Moffat K."/>
            <person name="Hill J."/>
            <person name="Bera J."/>
            <person name="Fadrosh D."/>
            <person name="Jin S."/>
            <person name="Johri S."/>
            <person name="Kim M."/>
            <person name="Overton L."/>
            <person name="Reardon M."/>
            <person name="Tsitrin T."/>
            <person name="Vuong H."/>
            <person name="Weaver B."/>
            <person name="Ciecko A."/>
            <person name="Tallon L."/>
            <person name="Jackson J."/>
            <person name="Pai G."/>
            <person name="Aken S.V."/>
            <person name="Utterback T."/>
            <person name="Reidmuller S."/>
            <person name="Feldblyum T."/>
            <person name="Hsiao J."/>
            <person name="Zismann V."/>
            <person name="Iobst S."/>
            <person name="de Vazeille A.R."/>
            <person name="Buell C.R."/>
            <person name="Ying K."/>
            <person name="Li Y."/>
            <person name="Lu T."/>
            <person name="Huang Y."/>
            <person name="Zhao Q."/>
            <person name="Feng Q."/>
            <person name="Zhang L."/>
            <person name="Zhu J."/>
            <person name="Weng Q."/>
            <person name="Mu J."/>
            <person name="Lu Y."/>
            <person name="Fan D."/>
            <person name="Liu Y."/>
            <person name="Guan J."/>
            <person name="Zhang Y."/>
            <person name="Yu S."/>
            <person name="Liu X."/>
            <person name="Zhang Y."/>
            <person name="Hong G."/>
            <person name="Han B."/>
            <person name="Choisne N."/>
            <person name="Demange N."/>
            <person name="Orjeda G."/>
            <person name="Samain S."/>
            <person name="Cattolico L."/>
            <person name="Pelletier E."/>
            <person name="Couloux A."/>
            <person name="Segurens B."/>
            <person name="Wincker P."/>
            <person name="D'Hont A."/>
            <person name="Scarpelli C."/>
            <person name="Weissenbach J."/>
            <person name="Salanoubat M."/>
            <person name="Quetier F."/>
            <person name="Yu Y."/>
            <person name="Kim H.R."/>
            <person name="Rambo T."/>
            <person name="Currie J."/>
            <person name="Collura K."/>
            <person name="Luo M."/>
            <person name="Yang T."/>
            <person name="Ammiraju J.S.S."/>
            <person name="Engler F."/>
            <person name="Soderlund C."/>
            <person name="Wing R.A."/>
            <person name="Palmer L.E."/>
            <person name="de la Bastide M."/>
            <person name="Spiegel L."/>
            <person name="Nascimento L."/>
            <person name="Zutavern T."/>
            <person name="O'Shaughnessy A."/>
            <person name="Dike S."/>
            <person name="Dedhia N."/>
            <person name="Preston R."/>
            <person name="Balija V."/>
            <person name="McCombie W.R."/>
            <person name="Chow T."/>
            <person name="Chen H."/>
            <person name="Chung M."/>
            <person name="Chen C."/>
            <person name="Shaw J."/>
            <person name="Wu H."/>
            <person name="Hsiao K."/>
            <person name="Chao Y."/>
            <person name="Chu M."/>
            <person name="Cheng C."/>
            <person name="Hour A."/>
            <person name="Lee P."/>
            <person name="Lin S."/>
            <person name="Lin Y."/>
            <person name="Liou J."/>
            <person name="Liu S."/>
            <person name="Hsing Y."/>
            <person name="Raghuvanshi S."/>
            <person name="Mohanty A."/>
            <person name="Bharti A.K."/>
            <person name="Gaur A."/>
            <person name="Gupta V."/>
            <person name="Kumar D."/>
            <person name="Ravi V."/>
            <person name="Vij S."/>
            <person name="Kapur A."/>
            <person name="Khurana P."/>
            <person name="Khurana P."/>
            <person name="Khurana J.P."/>
            <person name="Tyagi A.K."/>
            <person name="Gaikwad K."/>
            <person name="Singh A."/>
            <person name="Dalal V."/>
            <person name="Srivastava S."/>
            <person name="Dixit A."/>
            <person name="Pal A.K."/>
            <person name="Ghazi I.A."/>
            <person name="Yadav M."/>
            <person name="Pandit A."/>
            <person name="Bhargava A."/>
            <person name="Sureshbabu K."/>
            <person name="Batra K."/>
            <person name="Sharma T.R."/>
            <person name="Mohapatra T."/>
            <person name="Singh N.K."/>
            <person name="Messing J."/>
            <person name="Nelson A.B."/>
            <person name="Fuks G."/>
            <person name="Kavchok S."/>
            <person name="Keizer G."/>
            <person name="Linton E."/>
            <person name="Llaca V."/>
            <person name="Song R."/>
            <person name="Tanyolac B."/>
            <person name="Young S."/>
            <person name="Ho-Il K."/>
            <person name="Hahn J.H."/>
            <person name="Sangsakoo G."/>
            <person name="Vanavichit A."/>
            <person name="de Mattos Luiz.A.T."/>
            <person name="Zimmer P.D."/>
            <person name="Malone G."/>
            <person name="Dellagostin O."/>
            <person name="de Oliveira A.C."/>
            <person name="Bevan M."/>
            <person name="Bancroft I."/>
            <person name="Minx P."/>
            <person name="Cordum H."/>
            <person name="Wilson R."/>
            <person name="Cheng Z."/>
            <person name="Jin W."/>
            <person name="Jiang J."/>
            <person name="Leong S.A."/>
            <person name="Iwama H."/>
            <person name="Gojobori T."/>
            <person name="Itoh T."/>
            <person name="Niimura Y."/>
            <person name="Fujii Y."/>
            <person name="Habara T."/>
            <person name="Sakai H."/>
            <person name="Sato Y."/>
            <person name="Wilson G."/>
            <person name="Kumar K."/>
            <person name="McCouch S."/>
            <person name="Juretic N."/>
            <person name="Hoen D."/>
            <person name="Wright S."/>
            <person name="Bruskiewich R."/>
            <person name="Bureau T."/>
            <person name="Miyao A."/>
            <person name="Hirochika H."/>
            <person name="Nishikawa T."/>
            <person name="Kadowaki K."/>
            <person name="Sugiura M."/>
            <person name="Burr B."/>
            <person name="Sasaki T."/>
        </authorList>
    </citation>
    <scope>NUCLEOTIDE SEQUENCE [LARGE SCALE GENOMIC DNA]</scope>
    <source>
        <strain evidence="3">cv. Nipponbare</strain>
    </source>
</reference>
<sequence>MMVRTRLSSPIFHFIFINGGDDNTASIDLRSLCITASWWRRRHRRSNRRSREAAAPQCAATTPRYRCGRRMMKLLIN</sequence>
<reference evidence="2" key="8">
    <citation type="submission" date="2012-08" db="EMBL/GenBank/DDBJ databases">
        <title>The Second Rice Annotation Project Meeting (RAP2).</title>
        <authorList>
            <consortium name="The Rice Annotation Project (RAP)"/>
        </authorList>
    </citation>
    <scope>NUCLEOTIDE SEQUENCE</scope>
</reference>
<dbReference type="Gramene" id="Os06t0515400-01">
    <property type="protein sequence ID" value="Os06t0515400-01"/>
    <property type="gene ID" value="Os06g0515400"/>
</dbReference>
<reference evidence="3" key="6">
    <citation type="journal article" date="2008" name="Nucleic Acids Res.">
        <title>The rice annotation project database (RAP-DB): 2008 update.</title>
        <authorList>
            <consortium name="The rice annotation project (RAP)"/>
        </authorList>
    </citation>
    <scope>GENOME REANNOTATION</scope>
    <source>
        <strain evidence="3">cv. Nipponbare</strain>
    </source>
</reference>
<name>A0A0P0WX76_ORYSJ</name>
<organism evidence="1 3">
    <name type="scientific">Oryza sativa subsp. japonica</name>
    <name type="common">Rice</name>
    <dbReference type="NCBI Taxonomy" id="39947"/>
    <lineage>
        <taxon>Eukaryota</taxon>
        <taxon>Viridiplantae</taxon>
        <taxon>Streptophyta</taxon>
        <taxon>Embryophyta</taxon>
        <taxon>Tracheophyta</taxon>
        <taxon>Spermatophyta</taxon>
        <taxon>Magnoliopsida</taxon>
        <taxon>Liliopsida</taxon>
        <taxon>Poales</taxon>
        <taxon>Poaceae</taxon>
        <taxon>BOP clade</taxon>
        <taxon>Oryzoideae</taxon>
        <taxon>Oryzeae</taxon>
        <taxon>Oryzinae</taxon>
        <taxon>Oryza</taxon>
        <taxon>Oryza sativa</taxon>
    </lineage>
</organism>
<evidence type="ECO:0000313" key="3">
    <source>
        <dbReference type="Proteomes" id="UP000000763"/>
    </source>
</evidence>
<dbReference type="KEGG" id="dosa:Os06g0515400"/>
<reference evidence="2" key="4">
    <citation type="journal article" date="2007" name="Genome Res.">
        <title>Curated Genome Annotation of Oryza sativa ssp. japonica and Comparative Genome Analysis with Arabidopsis thaliana.</title>
        <authorList>
            <consortium name="The Rice Annotation Project (RAP)"/>
            <person name="Itoh T."/>
            <person name="Tanaka T."/>
            <person name="Barrero R.A."/>
            <person name="Yamasaki C."/>
            <person name="Fujii Y."/>
            <person name="Hilton P.B."/>
            <person name="Antonio B.A."/>
            <person name="Aono H."/>
            <person name="Apweiler R."/>
            <person name="Bruskiewich R."/>
            <person name="Bureau T."/>
            <person name="Burr F."/>
            <person name="Costa de Oliveira A."/>
            <person name="Fuks G."/>
            <person name="Habara T."/>
            <person name="Haberer G."/>
            <person name="Han B."/>
            <person name="Harada E."/>
            <person name="Hiraki A.T."/>
            <person name="Hirochika H."/>
            <person name="Hoen D."/>
            <person name="Hokari H."/>
            <person name="Hosokawa S."/>
            <person name="Hsing Y."/>
            <person name="Ikawa H."/>
            <person name="Ikeo K."/>
            <person name="Imanishi T."/>
            <person name="Ito Y."/>
            <person name="Jaiswal P."/>
            <person name="Kanno M."/>
            <person name="Kawahara Y."/>
            <person name="Kawamura T."/>
            <person name="Kawashima H."/>
            <person name="Khurana J.P."/>
            <person name="Kikuchi S."/>
            <person name="Komatsu S."/>
            <person name="Koyanagi K.O."/>
            <person name="Kubooka H."/>
            <person name="Lieberherr D."/>
            <person name="Lin Y.C."/>
            <person name="Lonsdale D."/>
            <person name="Matsumoto T."/>
            <person name="Matsuya A."/>
            <person name="McCombie W.R."/>
            <person name="Messing J."/>
            <person name="Miyao A."/>
            <person name="Mulder N."/>
            <person name="Nagamura Y."/>
            <person name="Nam J."/>
            <person name="Namiki N."/>
            <person name="Numa H."/>
            <person name="Nurimoto S."/>
            <person name="O'donovan C."/>
            <person name="Ohyanagi H."/>
            <person name="Okido T."/>
            <person name="Oota S."/>
            <person name="Osato N."/>
            <person name="Palmer L.E."/>
            <person name="Quetier F."/>
            <person name="Raghuvanshi S."/>
            <person name="Saichi N."/>
            <person name="Sakai H."/>
            <person name="Sakai Y."/>
            <person name="Sakata K."/>
            <person name="Sakurai T."/>
            <person name="Sato F."/>
            <person name="Sato Y."/>
            <person name="Schoof H."/>
            <person name="Seki M."/>
            <person name="Shibata M."/>
            <person name="Shimizu Y."/>
            <person name="Shinozaki K."/>
            <person name="Shinso Y."/>
            <person name="Singh N.K."/>
            <person name="Smith-White B."/>
            <person name="Takeda J."/>
            <person name="Tanino M."/>
            <person name="Tatusova T."/>
            <person name="Thongjuea S."/>
            <person name="Todokoro F."/>
            <person name="Tsugane M."/>
            <person name="Tyagi A.K."/>
            <person name="Vanavichit A."/>
            <person name="Wang A."/>
            <person name="Wing R.A."/>
            <person name="Yamaguchi K."/>
            <person name="Yamamoto M."/>
            <person name="Yamamoto N."/>
            <person name="Yu Y."/>
            <person name="Zhang H."/>
            <person name="Zhao Q."/>
            <person name="Higo K."/>
            <person name="Burr B."/>
            <person name="Gojobori T."/>
            <person name="Sasaki T."/>
        </authorList>
    </citation>
    <scope>NUCLEOTIDE SEQUENCE</scope>
</reference>
<accession>A0A0P0WX76</accession>
<reference evidence="1" key="1">
    <citation type="submission" date="2002-09" db="EMBL/GenBank/DDBJ databases">
        <title>Oryza sativa nipponbare(GA3) genomic DNA, chromosome 6, BAC clone:OSJNBa0085C03.</title>
        <authorList>
            <person name="Sasaki T."/>
            <person name="Matsumoto T."/>
            <person name="Katayose Y."/>
        </authorList>
    </citation>
    <scope>NUCLEOTIDE SEQUENCE</scope>
</reference>